<dbReference type="PRINTS" id="PR00344">
    <property type="entry name" value="BCTRLSENSOR"/>
</dbReference>
<accession>A0A8J3GI15</accession>
<keyword evidence="10" id="KW-1185">Reference proteome</keyword>
<evidence type="ECO:0000256" key="7">
    <source>
        <dbReference type="SAM" id="Phobius"/>
    </source>
</evidence>
<evidence type="ECO:0000256" key="2">
    <source>
        <dbReference type="ARBA" id="ARBA00012438"/>
    </source>
</evidence>
<dbReference type="Gene3D" id="3.30.565.10">
    <property type="entry name" value="Histidine kinase-like ATPase, C-terminal domain"/>
    <property type="match status" value="1"/>
</dbReference>
<dbReference type="RefSeq" id="WP_189489396.1">
    <property type="nucleotide sequence ID" value="NZ_BMZO01000004.1"/>
</dbReference>
<dbReference type="EMBL" id="BMZO01000004">
    <property type="protein sequence ID" value="GHC69449.1"/>
    <property type="molecule type" value="Genomic_DNA"/>
</dbReference>
<keyword evidence="5" id="KW-0418">Kinase</keyword>
<evidence type="ECO:0000256" key="6">
    <source>
        <dbReference type="SAM" id="MobiDB-lite"/>
    </source>
</evidence>
<dbReference type="Pfam" id="PF02518">
    <property type="entry name" value="HATPase_c"/>
    <property type="match status" value="1"/>
</dbReference>
<dbReference type="Pfam" id="PF00512">
    <property type="entry name" value="HisKA"/>
    <property type="match status" value="1"/>
</dbReference>
<protein>
    <recommendedName>
        <fullName evidence="2">histidine kinase</fullName>
        <ecNumber evidence="2">2.7.13.3</ecNumber>
    </recommendedName>
</protein>
<dbReference type="PANTHER" id="PTHR43047:SF72">
    <property type="entry name" value="OSMOSENSING HISTIDINE PROTEIN KINASE SLN1"/>
    <property type="match status" value="1"/>
</dbReference>
<dbReference type="GO" id="GO:0005886">
    <property type="term" value="C:plasma membrane"/>
    <property type="evidence" value="ECO:0007669"/>
    <property type="project" value="TreeGrafter"/>
</dbReference>
<dbReference type="SUPFAM" id="SSF55874">
    <property type="entry name" value="ATPase domain of HSP90 chaperone/DNA topoisomerase II/histidine kinase"/>
    <property type="match status" value="1"/>
</dbReference>
<dbReference type="Proteomes" id="UP000641137">
    <property type="component" value="Unassembled WGS sequence"/>
</dbReference>
<dbReference type="AlphaFoldDB" id="A0A8J3GI15"/>
<dbReference type="InterPro" id="IPR036097">
    <property type="entry name" value="HisK_dim/P_sf"/>
</dbReference>
<dbReference type="GO" id="GO:0009927">
    <property type="term" value="F:histidine phosphotransfer kinase activity"/>
    <property type="evidence" value="ECO:0007669"/>
    <property type="project" value="TreeGrafter"/>
</dbReference>
<evidence type="ECO:0000256" key="3">
    <source>
        <dbReference type="ARBA" id="ARBA00022553"/>
    </source>
</evidence>
<dbReference type="PANTHER" id="PTHR43047">
    <property type="entry name" value="TWO-COMPONENT HISTIDINE PROTEIN KINASE"/>
    <property type="match status" value="1"/>
</dbReference>
<dbReference type="FunFam" id="3.30.565.10:FF:000006">
    <property type="entry name" value="Sensor histidine kinase WalK"/>
    <property type="match status" value="1"/>
</dbReference>
<keyword evidence="3" id="KW-0597">Phosphoprotein</keyword>
<feature type="transmembrane region" description="Helical" evidence="7">
    <location>
        <begin position="75"/>
        <end position="95"/>
    </location>
</feature>
<reference evidence="9" key="1">
    <citation type="journal article" date="2014" name="Int. J. Syst. Evol. Microbiol.">
        <title>Complete genome sequence of Corynebacterium casei LMG S-19264T (=DSM 44701T), isolated from a smear-ripened cheese.</title>
        <authorList>
            <consortium name="US DOE Joint Genome Institute (JGI-PGF)"/>
            <person name="Walter F."/>
            <person name="Albersmeier A."/>
            <person name="Kalinowski J."/>
            <person name="Ruckert C."/>
        </authorList>
    </citation>
    <scope>NUCLEOTIDE SEQUENCE</scope>
    <source>
        <strain evidence="9">KCTC 42097</strain>
    </source>
</reference>
<evidence type="ECO:0000259" key="8">
    <source>
        <dbReference type="PROSITE" id="PS50109"/>
    </source>
</evidence>
<keyword evidence="7" id="KW-0472">Membrane</keyword>
<organism evidence="9 10">
    <name type="scientific">Limoniibacter endophyticus</name>
    <dbReference type="NCBI Taxonomy" id="1565040"/>
    <lineage>
        <taxon>Bacteria</taxon>
        <taxon>Pseudomonadati</taxon>
        <taxon>Pseudomonadota</taxon>
        <taxon>Alphaproteobacteria</taxon>
        <taxon>Hyphomicrobiales</taxon>
        <taxon>Bartonellaceae</taxon>
        <taxon>Limoniibacter</taxon>
    </lineage>
</organism>
<dbReference type="InterPro" id="IPR005467">
    <property type="entry name" value="His_kinase_dom"/>
</dbReference>
<keyword evidence="7" id="KW-1133">Transmembrane helix</keyword>
<dbReference type="InterPro" id="IPR003661">
    <property type="entry name" value="HisK_dim/P_dom"/>
</dbReference>
<comment type="caution">
    <text evidence="9">The sequence shown here is derived from an EMBL/GenBank/DDBJ whole genome shotgun (WGS) entry which is preliminary data.</text>
</comment>
<dbReference type="InterPro" id="IPR036890">
    <property type="entry name" value="HATPase_C_sf"/>
</dbReference>
<dbReference type="SUPFAM" id="SSF47384">
    <property type="entry name" value="Homodimeric domain of signal transducing histidine kinase"/>
    <property type="match status" value="1"/>
</dbReference>
<evidence type="ECO:0000313" key="10">
    <source>
        <dbReference type="Proteomes" id="UP000641137"/>
    </source>
</evidence>
<proteinExistence type="predicted"/>
<dbReference type="EC" id="2.7.13.3" evidence="2"/>
<sequence length="582" mass="62103">MPPVSSVIAKIVADRLLPAAARFSRSFDRLVHFSVKSAEERLRQSRLLAGLMVAPFILSPAFAASVAQGSSIQEVTVLCGVAFCGFWTCAIAQSLSGRHNLGLVSGLAMFSLMIGIAMALSGGLASPLALLLAIPFLETRWIGRTRGDLKLAGAASLSAAIVAMIVQQTGDFAGGPSISQWIAPLLYGMTLGGRFIRGGKGHVAPTVDVDQVEEVKPALELSSQGDVLEERGECEGAAGFPAEGLMGRGLFERLHVADRVVFLKAVSDVHLDGETRPLELRVHSFDGTFHTLACDLGRDANGRLWLEFAAVDAIARQVDIEDGEGGRNSAQNRFLATVSHELRTPLNAIIGMSDMLAHEICGPLSNERQREYVSLIRQSGDHLLSVVNTVLEVSKVEFGAYSLKAEPFAFADVAEFCARMLETEAGKKNVHITLDLAADLPQLEADRRAVQQVLINLACNAVKFCRQNGHVTIAARASGSHLVIRISDDGIGIPADRIAELGQPFTQVHSNDMREGSGLGLALVKGLVGLHKGTVTIDSVVDQGTTVTVTLPLEVATERPMVSQAQTNEMQEETHGSLRKAG</sequence>
<evidence type="ECO:0000256" key="4">
    <source>
        <dbReference type="ARBA" id="ARBA00022679"/>
    </source>
</evidence>
<reference evidence="9" key="2">
    <citation type="submission" date="2020-09" db="EMBL/GenBank/DDBJ databases">
        <authorList>
            <person name="Sun Q."/>
            <person name="Kim S."/>
        </authorList>
    </citation>
    <scope>NUCLEOTIDE SEQUENCE</scope>
    <source>
        <strain evidence="9">KCTC 42097</strain>
    </source>
</reference>
<evidence type="ECO:0000256" key="5">
    <source>
        <dbReference type="ARBA" id="ARBA00022777"/>
    </source>
</evidence>
<comment type="catalytic activity">
    <reaction evidence="1">
        <text>ATP + protein L-histidine = ADP + protein N-phospho-L-histidine.</text>
        <dbReference type="EC" id="2.7.13.3"/>
    </reaction>
</comment>
<dbReference type="PROSITE" id="PS50109">
    <property type="entry name" value="HIS_KIN"/>
    <property type="match status" value="1"/>
</dbReference>
<dbReference type="CDD" id="cd00082">
    <property type="entry name" value="HisKA"/>
    <property type="match status" value="1"/>
</dbReference>
<evidence type="ECO:0000313" key="9">
    <source>
        <dbReference type="EMBL" id="GHC69449.1"/>
    </source>
</evidence>
<dbReference type="Gene3D" id="1.10.287.130">
    <property type="match status" value="1"/>
</dbReference>
<keyword evidence="4" id="KW-0808">Transferase</keyword>
<dbReference type="SMART" id="SM00388">
    <property type="entry name" value="HisKA"/>
    <property type="match status" value="1"/>
</dbReference>
<feature type="domain" description="Histidine kinase" evidence="8">
    <location>
        <begin position="337"/>
        <end position="555"/>
    </location>
</feature>
<dbReference type="InterPro" id="IPR003594">
    <property type="entry name" value="HATPase_dom"/>
</dbReference>
<feature type="region of interest" description="Disordered" evidence="6">
    <location>
        <begin position="559"/>
        <end position="582"/>
    </location>
</feature>
<dbReference type="GO" id="GO:0000155">
    <property type="term" value="F:phosphorelay sensor kinase activity"/>
    <property type="evidence" value="ECO:0007669"/>
    <property type="project" value="InterPro"/>
</dbReference>
<dbReference type="InterPro" id="IPR004358">
    <property type="entry name" value="Sig_transdc_His_kin-like_C"/>
</dbReference>
<evidence type="ECO:0000256" key="1">
    <source>
        <dbReference type="ARBA" id="ARBA00000085"/>
    </source>
</evidence>
<feature type="transmembrane region" description="Helical" evidence="7">
    <location>
        <begin position="47"/>
        <end position="68"/>
    </location>
</feature>
<dbReference type="SMART" id="SM00387">
    <property type="entry name" value="HATPase_c"/>
    <property type="match status" value="1"/>
</dbReference>
<keyword evidence="7" id="KW-0812">Transmembrane</keyword>
<gene>
    <name evidence="9" type="ORF">GCM10010136_15300</name>
</gene>
<feature type="transmembrane region" description="Helical" evidence="7">
    <location>
        <begin position="107"/>
        <end position="137"/>
    </location>
</feature>
<name>A0A8J3GI15_9HYPH</name>